<dbReference type="InterPro" id="IPR036423">
    <property type="entry name" value="SOD-like_Cu/Zn_dom_sf"/>
</dbReference>
<dbReference type="SUPFAM" id="SSF49329">
    <property type="entry name" value="Cu,Zn superoxide dismutase-like"/>
    <property type="match status" value="1"/>
</dbReference>
<sequence length="232" mass="24122">MRFTVCAVVAAATAVSAQSSTIVPAPVASNSPEGASYVATLPEKGTVRGSITGISGPNGEGTKFQISVSGLPAEGGPFMYHIHEKPVPANGNCSGTGAHLDPYKRGEVPPCDPQKKETCQTGDLSGKFRNLTGPADSDSPSSSICPTRRASRAPTSRCRTAALPFPRRLSRRAATPCLPVSAATTLPISPPAQALAMLSLLRHPRSRPLLSLPAALLGWWSRVPVPSLEPLP</sequence>
<protein>
    <submittedName>
        <fullName evidence="3">Uncharacterized protein</fullName>
    </submittedName>
</protein>
<evidence type="ECO:0000256" key="2">
    <source>
        <dbReference type="SAM" id="SignalP"/>
    </source>
</evidence>
<dbReference type="GO" id="GO:0006801">
    <property type="term" value="P:superoxide metabolic process"/>
    <property type="evidence" value="ECO:0007669"/>
    <property type="project" value="InterPro"/>
</dbReference>
<keyword evidence="4" id="KW-1185">Reference proteome</keyword>
<feature type="chain" id="PRO_5025374950" evidence="2">
    <location>
        <begin position="18"/>
        <end position="232"/>
    </location>
</feature>
<dbReference type="GeneID" id="54551577"/>
<dbReference type="RefSeq" id="XP_033653612.1">
    <property type="nucleotide sequence ID" value="XM_033798402.1"/>
</dbReference>
<dbReference type="Proteomes" id="UP000800097">
    <property type="component" value="Unassembled WGS sequence"/>
</dbReference>
<evidence type="ECO:0000313" key="3">
    <source>
        <dbReference type="EMBL" id="KAF2276073.1"/>
    </source>
</evidence>
<dbReference type="AlphaFoldDB" id="A0A6A6JIY4"/>
<gene>
    <name evidence="3" type="ORF">EI97DRAFT_433486</name>
</gene>
<keyword evidence="2" id="KW-0732">Signal</keyword>
<feature type="region of interest" description="Disordered" evidence="1">
    <location>
        <begin position="107"/>
        <end position="157"/>
    </location>
</feature>
<name>A0A6A6JIY4_WESOR</name>
<organism evidence="3 4">
    <name type="scientific">Westerdykella ornata</name>
    <dbReference type="NCBI Taxonomy" id="318751"/>
    <lineage>
        <taxon>Eukaryota</taxon>
        <taxon>Fungi</taxon>
        <taxon>Dikarya</taxon>
        <taxon>Ascomycota</taxon>
        <taxon>Pezizomycotina</taxon>
        <taxon>Dothideomycetes</taxon>
        <taxon>Pleosporomycetidae</taxon>
        <taxon>Pleosporales</taxon>
        <taxon>Sporormiaceae</taxon>
        <taxon>Westerdykella</taxon>
    </lineage>
</organism>
<dbReference type="GO" id="GO:0046872">
    <property type="term" value="F:metal ion binding"/>
    <property type="evidence" value="ECO:0007669"/>
    <property type="project" value="InterPro"/>
</dbReference>
<dbReference type="Gene3D" id="2.60.40.200">
    <property type="entry name" value="Superoxide dismutase, copper/zinc binding domain"/>
    <property type="match status" value="1"/>
</dbReference>
<reference evidence="3" key="1">
    <citation type="journal article" date="2020" name="Stud. Mycol.">
        <title>101 Dothideomycetes genomes: a test case for predicting lifestyles and emergence of pathogens.</title>
        <authorList>
            <person name="Haridas S."/>
            <person name="Albert R."/>
            <person name="Binder M."/>
            <person name="Bloem J."/>
            <person name="Labutti K."/>
            <person name="Salamov A."/>
            <person name="Andreopoulos B."/>
            <person name="Baker S."/>
            <person name="Barry K."/>
            <person name="Bills G."/>
            <person name="Bluhm B."/>
            <person name="Cannon C."/>
            <person name="Castanera R."/>
            <person name="Culley D."/>
            <person name="Daum C."/>
            <person name="Ezra D."/>
            <person name="Gonzalez J."/>
            <person name="Henrissat B."/>
            <person name="Kuo A."/>
            <person name="Liang C."/>
            <person name="Lipzen A."/>
            <person name="Lutzoni F."/>
            <person name="Magnuson J."/>
            <person name="Mondo S."/>
            <person name="Nolan M."/>
            <person name="Ohm R."/>
            <person name="Pangilinan J."/>
            <person name="Park H.-J."/>
            <person name="Ramirez L."/>
            <person name="Alfaro M."/>
            <person name="Sun H."/>
            <person name="Tritt A."/>
            <person name="Yoshinaga Y."/>
            <person name="Zwiers L.-H."/>
            <person name="Turgeon B."/>
            <person name="Goodwin S."/>
            <person name="Spatafora J."/>
            <person name="Crous P."/>
            <person name="Grigoriev I."/>
        </authorList>
    </citation>
    <scope>NUCLEOTIDE SEQUENCE</scope>
    <source>
        <strain evidence="3">CBS 379.55</strain>
    </source>
</reference>
<evidence type="ECO:0000256" key="1">
    <source>
        <dbReference type="SAM" id="MobiDB-lite"/>
    </source>
</evidence>
<proteinExistence type="predicted"/>
<feature type="signal peptide" evidence="2">
    <location>
        <begin position="1"/>
        <end position="17"/>
    </location>
</feature>
<dbReference type="EMBL" id="ML986494">
    <property type="protein sequence ID" value="KAF2276073.1"/>
    <property type="molecule type" value="Genomic_DNA"/>
</dbReference>
<dbReference type="OrthoDB" id="159229at2759"/>
<accession>A0A6A6JIY4</accession>
<feature type="compositionally biased region" description="Basic and acidic residues" evidence="1">
    <location>
        <begin position="107"/>
        <end position="118"/>
    </location>
</feature>
<evidence type="ECO:0000313" key="4">
    <source>
        <dbReference type="Proteomes" id="UP000800097"/>
    </source>
</evidence>